<sequence length="366" mass="40109">MYNKDYISRFLTNGNETKSSKHGGSQRGPDSRYRDAPPSPAVPQNVHAQAGPRQEYNQMPQTAAAAPPIAPHRQNMSGQYMDSGEGMDPTGGRQQQQQQRHYPQHQPRGYQRSMRGSEIGEDEDAFEIEAQGYARAPPARGQAFDQGQDYPPPPNGQSMSSTSPHGSMGSAAGMYDRSRPPRPPTAAGMPPEDTGNMWAKANAGMGTPRPQRPSGPPSRGMHSGQGTTPLVQGMSNMSLVQYPRPPSHRLGDYDAGQQGPRRDDQFPGIHDDDNVPPSTPSFSTGYTASTHSTPVPQHPIGVPMNMPQLSKSIYMPQPQAFVSQLVLSEDDMDSLYDEEMMRYRPEMQRGPQGTFPQGYTSSHPEY</sequence>
<feature type="compositionally biased region" description="Polar residues" evidence="1">
    <location>
        <begin position="156"/>
        <end position="165"/>
    </location>
</feature>
<feature type="region of interest" description="Disordered" evidence="1">
    <location>
        <begin position="344"/>
        <end position="366"/>
    </location>
</feature>
<keyword evidence="3" id="KW-1185">Reference proteome</keyword>
<feature type="compositionally biased region" description="Low complexity" evidence="1">
    <location>
        <begin position="91"/>
        <end position="109"/>
    </location>
</feature>
<dbReference type="InParanoid" id="A0A2P5HJD6"/>
<dbReference type="EMBL" id="MAVT02001666">
    <property type="protein sequence ID" value="POS70364.1"/>
    <property type="molecule type" value="Genomic_DNA"/>
</dbReference>
<dbReference type="Proteomes" id="UP000094444">
    <property type="component" value="Unassembled WGS sequence"/>
</dbReference>
<dbReference type="AlphaFoldDB" id="A0A2P5HJD6"/>
<comment type="caution">
    <text evidence="2">The sequence shown here is derived from an EMBL/GenBank/DDBJ whole genome shotgun (WGS) entry which is preliminary data.</text>
</comment>
<feature type="compositionally biased region" description="Polar residues" evidence="1">
    <location>
        <begin position="354"/>
        <end position="366"/>
    </location>
</feature>
<feature type="compositionally biased region" description="Polar residues" evidence="1">
    <location>
        <begin position="224"/>
        <end position="239"/>
    </location>
</feature>
<feature type="compositionally biased region" description="Polar residues" evidence="1">
    <location>
        <begin position="280"/>
        <end position="295"/>
    </location>
</feature>
<evidence type="ECO:0000313" key="2">
    <source>
        <dbReference type="EMBL" id="POS70364.1"/>
    </source>
</evidence>
<proteinExistence type="predicted"/>
<name>A0A2P5HJD6_DIAHE</name>
<feature type="compositionally biased region" description="Basic and acidic residues" evidence="1">
    <location>
        <begin position="260"/>
        <end position="273"/>
    </location>
</feature>
<evidence type="ECO:0000256" key="1">
    <source>
        <dbReference type="SAM" id="MobiDB-lite"/>
    </source>
</evidence>
<accession>A0A2P5HJD6</accession>
<gene>
    <name evidence="2" type="ORF">DHEL01_v211246</name>
</gene>
<protein>
    <submittedName>
        <fullName evidence="2">Uncharacterized protein</fullName>
    </submittedName>
</protein>
<evidence type="ECO:0000313" key="3">
    <source>
        <dbReference type="Proteomes" id="UP000094444"/>
    </source>
</evidence>
<feature type="region of interest" description="Disordered" evidence="1">
    <location>
        <begin position="1"/>
        <end position="304"/>
    </location>
</feature>
<reference evidence="2" key="1">
    <citation type="submission" date="2017-09" db="EMBL/GenBank/DDBJ databases">
        <title>Polyketide synthases of a Diaporthe helianthi virulent isolate.</title>
        <authorList>
            <person name="Baroncelli R."/>
        </authorList>
    </citation>
    <scope>NUCLEOTIDE SEQUENCE [LARGE SCALE GENOMIC DNA]</scope>
    <source>
        <strain evidence="2">7/96</strain>
    </source>
</reference>
<organism evidence="2 3">
    <name type="scientific">Diaporthe helianthi</name>
    <dbReference type="NCBI Taxonomy" id="158607"/>
    <lineage>
        <taxon>Eukaryota</taxon>
        <taxon>Fungi</taxon>
        <taxon>Dikarya</taxon>
        <taxon>Ascomycota</taxon>
        <taxon>Pezizomycotina</taxon>
        <taxon>Sordariomycetes</taxon>
        <taxon>Sordariomycetidae</taxon>
        <taxon>Diaporthales</taxon>
        <taxon>Diaporthaceae</taxon>
        <taxon>Diaporthe</taxon>
    </lineage>
</organism>